<feature type="non-terminal residue" evidence="2">
    <location>
        <position position="1"/>
    </location>
</feature>
<proteinExistence type="predicted"/>
<dbReference type="InParanoid" id="A0A0N7KP24"/>
<dbReference type="AlphaFoldDB" id="A0A0N7KP24"/>
<dbReference type="Gramene" id="Os07t0679250-00">
    <property type="protein sequence ID" value="Os07t0679250-00"/>
    <property type="gene ID" value="Os07g0679250"/>
</dbReference>
<dbReference type="EMBL" id="AP014963">
    <property type="protein sequence ID" value="BAT03226.1"/>
    <property type="molecule type" value="Genomic_DNA"/>
</dbReference>
<feature type="region of interest" description="Disordered" evidence="1">
    <location>
        <begin position="1"/>
        <end position="27"/>
    </location>
</feature>
<feature type="compositionally biased region" description="Polar residues" evidence="1">
    <location>
        <begin position="1"/>
        <end position="20"/>
    </location>
</feature>
<sequence>MLSRKSSSGSADSFTTTRLSYSHRHRRRRRRLRLVASAGSAATRPFRLPLLGFAWWTNRRTLDVGDAAALVPLSSASPSSPSFLAVARLTAFSAREVVRRPVRRRRARRRCR</sequence>
<keyword evidence="3" id="KW-1185">Reference proteome</keyword>
<evidence type="ECO:0000313" key="3">
    <source>
        <dbReference type="Proteomes" id="UP000059680"/>
    </source>
</evidence>
<reference evidence="2 3" key="2">
    <citation type="journal article" date="2013" name="Plant Cell Physiol.">
        <title>Rice Annotation Project Database (RAP-DB): an integrative and interactive database for rice genomics.</title>
        <authorList>
            <person name="Sakai H."/>
            <person name="Lee S.S."/>
            <person name="Tanaka T."/>
            <person name="Numa H."/>
            <person name="Kim J."/>
            <person name="Kawahara Y."/>
            <person name="Wakimoto H."/>
            <person name="Yang C.C."/>
            <person name="Iwamoto M."/>
            <person name="Abe T."/>
            <person name="Yamada Y."/>
            <person name="Muto A."/>
            <person name="Inokuchi H."/>
            <person name="Ikemura T."/>
            <person name="Matsumoto T."/>
            <person name="Sasaki T."/>
            <person name="Itoh T."/>
        </authorList>
    </citation>
    <scope>NUCLEOTIDE SEQUENCE [LARGE SCALE GENOMIC DNA]</scope>
    <source>
        <strain evidence="3">cv. Nipponbare</strain>
    </source>
</reference>
<evidence type="ECO:0000313" key="2">
    <source>
        <dbReference type="EMBL" id="BAT03226.1"/>
    </source>
</evidence>
<gene>
    <name evidence="2" type="ordered locus">Os07g0679250</name>
    <name evidence="2" type="ORF">OSNPB_070679250</name>
</gene>
<name>A0A0N7KP24_ORYSJ</name>
<reference evidence="3" key="1">
    <citation type="journal article" date="2005" name="Nature">
        <title>The map-based sequence of the rice genome.</title>
        <authorList>
            <consortium name="International rice genome sequencing project (IRGSP)"/>
            <person name="Matsumoto T."/>
            <person name="Wu J."/>
            <person name="Kanamori H."/>
            <person name="Katayose Y."/>
            <person name="Fujisawa M."/>
            <person name="Namiki N."/>
            <person name="Mizuno H."/>
            <person name="Yamamoto K."/>
            <person name="Antonio B.A."/>
            <person name="Baba T."/>
            <person name="Sakata K."/>
            <person name="Nagamura Y."/>
            <person name="Aoki H."/>
            <person name="Arikawa K."/>
            <person name="Arita K."/>
            <person name="Bito T."/>
            <person name="Chiden Y."/>
            <person name="Fujitsuka N."/>
            <person name="Fukunaka R."/>
            <person name="Hamada M."/>
            <person name="Harada C."/>
            <person name="Hayashi A."/>
            <person name="Hijishita S."/>
            <person name="Honda M."/>
            <person name="Hosokawa S."/>
            <person name="Ichikawa Y."/>
            <person name="Idonuma A."/>
            <person name="Iijima M."/>
            <person name="Ikeda M."/>
            <person name="Ikeno M."/>
            <person name="Ito K."/>
            <person name="Ito S."/>
            <person name="Ito T."/>
            <person name="Ito Y."/>
            <person name="Ito Y."/>
            <person name="Iwabuchi A."/>
            <person name="Kamiya K."/>
            <person name="Karasawa W."/>
            <person name="Kurita K."/>
            <person name="Katagiri S."/>
            <person name="Kikuta A."/>
            <person name="Kobayashi H."/>
            <person name="Kobayashi N."/>
            <person name="Machita K."/>
            <person name="Maehara T."/>
            <person name="Masukawa M."/>
            <person name="Mizubayashi T."/>
            <person name="Mukai Y."/>
            <person name="Nagasaki H."/>
            <person name="Nagata Y."/>
            <person name="Naito S."/>
            <person name="Nakashima M."/>
            <person name="Nakama Y."/>
            <person name="Nakamichi Y."/>
            <person name="Nakamura M."/>
            <person name="Meguro A."/>
            <person name="Negishi M."/>
            <person name="Ohta I."/>
            <person name="Ohta T."/>
            <person name="Okamoto M."/>
            <person name="Ono N."/>
            <person name="Saji S."/>
            <person name="Sakaguchi M."/>
            <person name="Sakai K."/>
            <person name="Shibata M."/>
            <person name="Shimokawa T."/>
            <person name="Song J."/>
            <person name="Takazaki Y."/>
            <person name="Terasawa K."/>
            <person name="Tsugane M."/>
            <person name="Tsuji K."/>
            <person name="Ueda S."/>
            <person name="Waki K."/>
            <person name="Yamagata H."/>
            <person name="Yamamoto M."/>
            <person name="Yamamoto S."/>
            <person name="Yamane H."/>
            <person name="Yoshiki S."/>
            <person name="Yoshihara R."/>
            <person name="Yukawa K."/>
            <person name="Zhong H."/>
            <person name="Yano M."/>
            <person name="Yuan Q."/>
            <person name="Ouyang S."/>
            <person name="Liu J."/>
            <person name="Jones K.M."/>
            <person name="Gansberger K."/>
            <person name="Moffat K."/>
            <person name="Hill J."/>
            <person name="Bera J."/>
            <person name="Fadrosh D."/>
            <person name="Jin S."/>
            <person name="Johri S."/>
            <person name="Kim M."/>
            <person name="Overton L."/>
            <person name="Reardon M."/>
            <person name="Tsitrin T."/>
            <person name="Vuong H."/>
            <person name="Weaver B."/>
            <person name="Ciecko A."/>
            <person name="Tallon L."/>
            <person name="Jackson J."/>
            <person name="Pai G."/>
            <person name="Aken S.V."/>
            <person name="Utterback T."/>
            <person name="Reidmuller S."/>
            <person name="Feldblyum T."/>
            <person name="Hsiao J."/>
            <person name="Zismann V."/>
            <person name="Iobst S."/>
            <person name="de Vazeille A.R."/>
            <person name="Buell C.R."/>
            <person name="Ying K."/>
            <person name="Li Y."/>
            <person name="Lu T."/>
            <person name="Huang Y."/>
            <person name="Zhao Q."/>
            <person name="Feng Q."/>
            <person name="Zhang L."/>
            <person name="Zhu J."/>
            <person name="Weng Q."/>
            <person name="Mu J."/>
            <person name="Lu Y."/>
            <person name="Fan D."/>
            <person name="Liu Y."/>
            <person name="Guan J."/>
            <person name="Zhang Y."/>
            <person name="Yu S."/>
            <person name="Liu X."/>
            <person name="Zhang Y."/>
            <person name="Hong G."/>
            <person name="Han B."/>
            <person name="Choisne N."/>
            <person name="Demange N."/>
            <person name="Orjeda G."/>
            <person name="Samain S."/>
            <person name="Cattolico L."/>
            <person name="Pelletier E."/>
            <person name="Couloux A."/>
            <person name="Segurens B."/>
            <person name="Wincker P."/>
            <person name="D'Hont A."/>
            <person name="Scarpelli C."/>
            <person name="Weissenbach J."/>
            <person name="Salanoubat M."/>
            <person name="Quetier F."/>
            <person name="Yu Y."/>
            <person name="Kim H.R."/>
            <person name="Rambo T."/>
            <person name="Currie J."/>
            <person name="Collura K."/>
            <person name="Luo M."/>
            <person name="Yang T."/>
            <person name="Ammiraju J.S.S."/>
            <person name="Engler F."/>
            <person name="Soderlund C."/>
            <person name="Wing R.A."/>
            <person name="Palmer L.E."/>
            <person name="de la Bastide M."/>
            <person name="Spiegel L."/>
            <person name="Nascimento L."/>
            <person name="Zutavern T."/>
            <person name="O'Shaughnessy A."/>
            <person name="Dike S."/>
            <person name="Dedhia N."/>
            <person name="Preston R."/>
            <person name="Balija V."/>
            <person name="McCombie W.R."/>
            <person name="Chow T."/>
            <person name="Chen H."/>
            <person name="Chung M."/>
            <person name="Chen C."/>
            <person name="Shaw J."/>
            <person name="Wu H."/>
            <person name="Hsiao K."/>
            <person name="Chao Y."/>
            <person name="Chu M."/>
            <person name="Cheng C."/>
            <person name="Hour A."/>
            <person name="Lee P."/>
            <person name="Lin S."/>
            <person name="Lin Y."/>
            <person name="Liou J."/>
            <person name="Liu S."/>
            <person name="Hsing Y."/>
            <person name="Raghuvanshi S."/>
            <person name="Mohanty A."/>
            <person name="Bharti A.K."/>
            <person name="Gaur A."/>
            <person name="Gupta V."/>
            <person name="Kumar D."/>
            <person name="Ravi V."/>
            <person name="Vij S."/>
            <person name="Kapur A."/>
            <person name="Khurana P."/>
            <person name="Khurana P."/>
            <person name="Khurana J.P."/>
            <person name="Tyagi A.K."/>
            <person name="Gaikwad K."/>
            <person name="Singh A."/>
            <person name="Dalal V."/>
            <person name="Srivastava S."/>
            <person name="Dixit A."/>
            <person name="Pal A.K."/>
            <person name="Ghazi I.A."/>
            <person name="Yadav M."/>
            <person name="Pandit A."/>
            <person name="Bhargava A."/>
            <person name="Sureshbabu K."/>
            <person name="Batra K."/>
            <person name="Sharma T.R."/>
            <person name="Mohapatra T."/>
            <person name="Singh N.K."/>
            <person name="Messing J."/>
            <person name="Nelson A.B."/>
            <person name="Fuks G."/>
            <person name="Kavchok S."/>
            <person name="Keizer G."/>
            <person name="Linton E."/>
            <person name="Llaca V."/>
            <person name="Song R."/>
            <person name="Tanyolac B."/>
            <person name="Young S."/>
            <person name="Ho-Il K."/>
            <person name="Hahn J.H."/>
            <person name="Sangsakoo G."/>
            <person name="Vanavichit A."/>
            <person name="de Mattos Luiz.A.T."/>
            <person name="Zimmer P.D."/>
            <person name="Malone G."/>
            <person name="Dellagostin O."/>
            <person name="de Oliveira A.C."/>
            <person name="Bevan M."/>
            <person name="Bancroft I."/>
            <person name="Minx P."/>
            <person name="Cordum H."/>
            <person name="Wilson R."/>
            <person name="Cheng Z."/>
            <person name="Jin W."/>
            <person name="Jiang J."/>
            <person name="Leong S.A."/>
            <person name="Iwama H."/>
            <person name="Gojobori T."/>
            <person name="Itoh T."/>
            <person name="Niimura Y."/>
            <person name="Fujii Y."/>
            <person name="Habara T."/>
            <person name="Sakai H."/>
            <person name="Sato Y."/>
            <person name="Wilson G."/>
            <person name="Kumar K."/>
            <person name="McCouch S."/>
            <person name="Juretic N."/>
            <person name="Hoen D."/>
            <person name="Wright S."/>
            <person name="Bruskiewich R."/>
            <person name="Bureau T."/>
            <person name="Miyao A."/>
            <person name="Hirochika H."/>
            <person name="Nishikawa T."/>
            <person name="Kadowaki K."/>
            <person name="Sugiura M."/>
            <person name="Burr B."/>
            <person name="Sasaki T."/>
        </authorList>
    </citation>
    <scope>NUCLEOTIDE SEQUENCE [LARGE SCALE GENOMIC DNA]</scope>
    <source>
        <strain evidence="3">cv. Nipponbare</strain>
    </source>
</reference>
<organism evidence="2 3">
    <name type="scientific">Oryza sativa subsp. japonica</name>
    <name type="common">Rice</name>
    <dbReference type="NCBI Taxonomy" id="39947"/>
    <lineage>
        <taxon>Eukaryota</taxon>
        <taxon>Viridiplantae</taxon>
        <taxon>Streptophyta</taxon>
        <taxon>Embryophyta</taxon>
        <taxon>Tracheophyta</taxon>
        <taxon>Spermatophyta</taxon>
        <taxon>Magnoliopsida</taxon>
        <taxon>Liliopsida</taxon>
        <taxon>Poales</taxon>
        <taxon>Poaceae</taxon>
        <taxon>BOP clade</taxon>
        <taxon>Oryzoideae</taxon>
        <taxon>Oryzeae</taxon>
        <taxon>Oryzinae</taxon>
        <taxon>Oryza</taxon>
        <taxon>Oryza sativa</taxon>
    </lineage>
</organism>
<accession>A0A0N7KP24</accession>
<dbReference type="PaxDb" id="39947-A0A0N7KP24"/>
<dbReference type="Proteomes" id="UP000059680">
    <property type="component" value="Chromosome 7"/>
</dbReference>
<evidence type="ECO:0000256" key="1">
    <source>
        <dbReference type="SAM" id="MobiDB-lite"/>
    </source>
</evidence>
<protein>
    <submittedName>
        <fullName evidence="2">Os07g0679250 protein</fullName>
    </submittedName>
</protein>
<reference evidence="2 3" key="3">
    <citation type="journal article" date="2013" name="Rice">
        <title>Improvement of the Oryza sativa Nipponbare reference genome using next generation sequence and optical map data.</title>
        <authorList>
            <person name="Kawahara Y."/>
            <person name="de la Bastide M."/>
            <person name="Hamilton J.P."/>
            <person name="Kanamori H."/>
            <person name="McCombie W.R."/>
            <person name="Ouyang S."/>
            <person name="Schwartz D.C."/>
            <person name="Tanaka T."/>
            <person name="Wu J."/>
            <person name="Zhou S."/>
            <person name="Childs K.L."/>
            <person name="Davidson R.M."/>
            <person name="Lin H."/>
            <person name="Quesada-Ocampo L."/>
            <person name="Vaillancourt B."/>
            <person name="Sakai H."/>
            <person name="Lee S.S."/>
            <person name="Kim J."/>
            <person name="Numa H."/>
            <person name="Itoh T."/>
            <person name="Buell C.R."/>
            <person name="Matsumoto T."/>
        </authorList>
    </citation>
    <scope>NUCLEOTIDE SEQUENCE [LARGE SCALE GENOMIC DNA]</scope>
    <source>
        <strain evidence="3">cv. Nipponbare</strain>
    </source>
</reference>